<reference evidence="1" key="2">
    <citation type="journal article" date="2024" name="Plant">
        <title>Genomic evolution and insights into agronomic trait innovations of Sesamum species.</title>
        <authorList>
            <person name="Miao H."/>
            <person name="Wang L."/>
            <person name="Qu L."/>
            <person name="Liu H."/>
            <person name="Sun Y."/>
            <person name="Le M."/>
            <person name="Wang Q."/>
            <person name="Wei S."/>
            <person name="Zheng Y."/>
            <person name="Lin W."/>
            <person name="Duan Y."/>
            <person name="Cao H."/>
            <person name="Xiong S."/>
            <person name="Wang X."/>
            <person name="Wei L."/>
            <person name="Li C."/>
            <person name="Ma Q."/>
            <person name="Ju M."/>
            <person name="Zhao R."/>
            <person name="Li G."/>
            <person name="Mu C."/>
            <person name="Tian Q."/>
            <person name="Mei H."/>
            <person name="Zhang T."/>
            <person name="Gao T."/>
            <person name="Zhang H."/>
        </authorList>
    </citation>
    <scope>NUCLEOTIDE SEQUENCE</scope>
    <source>
        <strain evidence="1">G01</strain>
    </source>
</reference>
<dbReference type="PANTHER" id="PTHR33116:SF76">
    <property type="entry name" value="DUF4283 DOMAIN-CONTAINING PROTEIN"/>
    <property type="match status" value="1"/>
</dbReference>
<dbReference type="AlphaFoldDB" id="A0AAW2IN72"/>
<gene>
    <name evidence="1" type="ORF">Sangu_2869200</name>
</gene>
<reference evidence="1" key="1">
    <citation type="submission" date="2020-06" db="EMBL/GenBank/DDBJ databases">
        <authorList>
            <person name="Li T."/>
            <person name="Hu X."/>
            <person name="Zhang T."/>
            <person name="Song X."/>
            <person name="Zhang H."/>
            <person name="Dai N."/>
            <person name="Sheng W."/>
            <person name="Hou X."/>
            <person name="Wei L."/>
        </authorList>
    </citation>
    <scope>NUCLEOTIDE SEQUENCE</scope>
    <source>
        <strain evidence="1">G01</strain>
        <tissue evidence="1">Leaf</tissue>
    </source>
</reference>
<dbReference type="EMBL" id="JACGWK010001699">
    <property type="protein sequence ID" value="KAL0283752.1"/>
    <property type="molecule type" value="Genomic_DNA"/>
</dbReference>
<dbReference type="PANTHER" id="PTHR33116">
    <property type="entry name" value="REVERSE TRANSCRIPTASE ZINC-BINDING DOMAIN-CONTAINING PROTEIN-RELATED-RELATED"/>
    <property type="match status" value="1"/>
</dbReference>
<organism evidence="1">
    <name type="scientific">Sesamum angustifolium</name>
    <dbReference type="NCBI Taxonomy" id="2727405"/>
    <lineage>
        <taxon>Eukaryota</taxon>
        <taxon>Viridiplantae</taxon>
        <taxon>Streptophyta</taxon>
        <taxon>Embryophyta</taxon>
        <taxon>Tracheophyta</taxon>
        <taxon>Spermatophyta</taxon>
        <taxon>Magnoliopsida</taxon>
        <taxon>eudicotyledons</taxon>
        <taxon>Gunneridae</taxon>
        <taxon>Pentapetalae</taxon>
        <taxon>asterids</taxon>
        <taxon>lamiids</taxon>
        <taxon>Lamiales</taxon>
        <taxon>Pedaliaceae</taxon>
        <taxon>Sesamum</taxon>
    </lineage>
</organism>
<evidence type="ECO:0000313" key="1">
    <source>
        <dbReference type="EMBL" id="KAL0283752.1"/>
    </source>
</evidence>
<sequence>MRVKSVAAQQIRRHLCQNSAATLWKQGLFIYRLLGVLILGTIAANEVEAYGKGENRGTDRGIFRFDNYLAKRPGFLASVSHIWRHTIHGTAMYEIVRKLKALKSTFRMQRKETGNLSENVRRAKGFLDKAQEHFMTYKEDFLLQLVQCCRIVYSVAVKMEENMLHQRSKLQWLKHGDQNSKTLLGGTRVQRDINLNFLQSGLKYRLTIEEADTICAPITLTEIKDTAFDIDEDSAPGPDGYTSGFFEASWSVVGNDISAAVGEFFTTGRSSSIQVIKDSLQEFAALSGLQVNPNKSQIILSRAGQQGKQQILDLLRFQEGFLPIKYLGVPLISSRLTMADCKPLIDKLDSRIAGWNHLNLTYAGRAQLIKSVLSSLHSYWASVFILPKGVIKILEAKMRKFLWQGSTGRGYAKVAWEQVCRPKEEGGLGFRNILVMNQALMLKHLWKLIQNDRNSIWADWIIKHRLHKKTLWTFHGSTGSWGWKKMIKLRPFFQRGLQYKVGDGLYFQLWQDIWHERGPLCVSYPQGPNVTGLPIDTLLSRVMRHGQWNWPTSTDPDFNELATQLPPIYANRPDQIVWRTRSGRFPHNPHVVYFSLIEPRWNGIHSFTAGINSKTYLHSMACYTRETIHNG</sequence>
<accession>A0AAW2IN72</accession>
<proteinExistence type="predicted"/>
<comment type="caution">
    <text evidence="1">The sequence shown here is derived from an EMBL/GenBank/DDBJ whole genome shotgun (WGS) entry which is preliminary data.</text>
</comment>
<protein>
    <submittedName>
        <fullName evidence="1">Uncharacterized protein</fullName>
    </submittedName>
</protein>
<name>A0AAW2IN72_9LAMI</name>